<evidence type="ECO:0000313" key="3">
    <source>
        <dbReference type="Proteomes" id="UP000789375"/>
    </source>
</evidence>
<name>A0A9N9IE38_FUNMO</name>
<protein>
    <submittedName>
        <fullName evidence="2">16788_t:CDS:1</fullName>
    </submittedName>
</protein>
<evidence type="ECO:0000313" key="2">
    <source>
        <dbReference type="EMBL" id="CAG8731032.1"/>
    </source>
</evidence>
<dbReference type="AlphaFoldDB" id="A0A9N9IE38"/>
<accession>A0A9N9IE38</accession>
<dbReference type="EMBL" id="CAJVPP010016926">
    <property type="protein sequence ID" value="CAG8731032.1"/>
    <property type="molecule type" value="Genomic_DNA"/>
</dbReference>
<dbReference type="GO" id="GO:0006302">
    <property type="term" value="P:double-strand break repair"/>
    <property type="evidence" value="ECO:0007669"/>
    <property type="project" value="UniProtKB-ARBA"/>
</dbReference>
<evidence type="ECO:0000259" key="1">
    <source>
        <dbReference type="Pfam" id="PF04471"/>
    </source>
</evidence>
<dbReference type="Gene3D" id="3.40.1350.10">
    <property type="match status" value="1"/>
</dbReference>
<dbReference type="InterPro" id="IPR011856">
    <property type="entry name" value="tRNA_endonuc-like_dom_sf"/>
</dbReference>
<feature type="non-terminal residue" evidence="2">
    <location>
        <position position="1"/>
    </location>
</feature>
<keyword evidence="3" id="KW-1185">Reference proteome</keyword>
<dbReference type="InterPro" id="IPR052906">
    <property type="entry name" value="Type_IV_Methyl-Rstrct_Enzyme"/>
</dbReference>
<dbReference type="GO" id="GO:0009307">
    <property type="term" value="P:DNA restriction-modification system"/>
    <property type="evidence" value="ECO:0007669"/>
    <property type="project" value="InterPro"/>
</dbReference>
<dbReference type="GO" id="GO:0015666">
    <property type="term" value="F:restriction endodeoxyribonuclease activity"/>
    <property type="evidence" value="ECO:0007669"/>
    <property type="project" value="TreeGrafter"/>
</dbReference>
<dbReference type="GO" id="GO:0003677">
    <property type="term" value="F:DNA binding"/>
    <property type="evidence" value="ECO:0007669"/>
    <property type="project" value="InterPro"/>
</dbReference>
<feature type="domain" description="Restriction endonuclease type IV Mrr" evidence="1">
    <location>
        <begin position="43"/>
        <end position="124"/>
    </location>
</feature>
<proteinExistence type="predicted"/>
<dbReference type="Proteomes" id="UP000789375">
    <property type="component" value="Unassembled WGS sequence"/>
</dbReference>
<comment type="caution">
    <text evidence="2">The sequence shown here is derived from an EMBL/GenBank/DDBJ whole genome shotgun (WGS) entry which is preliminary data.</text>
</comment>
<feature type="non-terminal residue" evidence="2">
    <location>
        <position position="128"/>
    </location>
</feature>
<dbReference type="InterPro" id="IPR007560">
    <property type="entry name" value="Restrct_endonuc_IV_Mrr"/>
</dbReference>
<dbReference type="PANTHER" id="PTHR30015:SF7">
    <property type="entry name" value="TYPE IV METHYL-DIRECTED RESTRICTION ENZYME ECOKMRR"/>
    <property type="match status" value="1"/>
</dbReference>
<dbReference type="SUPFAM" id="SSF52980">
    <property type="entry name" value="Restriction endonuclease-like"/>
    <property type="match status" value="1"/>
</dbReference>
<dbReference type="Pfam" id="PF04471">
    <property type="entry name" value="Mrr_cat"/>
    <property type="match status" value="1"/>
</dbReference>
<dbReference type="PANTHER" id="PTHR30015">
    <property type="entry name" value="MRR RESTRICTION SYSTEM PROTEIN"/>
    <property type="match status" value="1"/>
</dbReference>
<reference evidence="2" key="1">
    <citation type="submission" date="2021-06" db="EMBL/GenBank/DDBJ databases">
        <authorList>
            <person name="Kallberg Y."/>
            <person name="Tangrot J."/>
            <person name="Rosling A."/>
        </authorList>
    </citation>
    <scope>NUCLEOTIDE SEQUENCE</scope>
    <source>
        <strain evidence="2">87-6 pot B 2015</strain>
    </source>
</reference>
<sequence length="128" mass="14045">LRGHSFDRERSSLFLMFFCRTSFPKRIYGESKALRGLSRKRLGPGDGGIDVSGVVAGIAYVIQCKNWACKIGRKVVDEFFGVVYRQKNNPIGIIVAPSGYYPGAVDAALEYGIILTDNANLVEVLLDA</sequence>
<dbReference type="InterPro" id="IPR011335">
    <property type="entry name" value="Restrct_endonuc-II-like"/>
</dbReference>
<organism evidence="2 3">
    <name type="scientific">Funneliformis mosseae</name>
    <name type="common">Endomycorrhizal fungus</name>
    <name type="synonym">Glomus mosseae</name>
    <dbReference type="NCBI Taxonomy" id="27381"/>
    <lineage>
        <taxon>Eukaryota</taxon>
        <taxon>Fungi</taxon>
        <taxon>Fungi incertae sedis</taxon>
        <taxon>Mucoromycota</taxon>
        <taxon>Glomeromycotina</taxon>
        <taxon>Glomeromycetes</taxon>
        <taxon>Glomerales</taxon>
        <taxon>Glomeraceae</taxon>
        <taxon>Funneliformis</taxon>
    </lineage>
</organism>
<gene>
    <name evidence="2" type="ORF">FMOSSE_LOCUS15648</name>
</gene>